<proteinExistence type="predicted"/>
<dbReference type="EMBL" id="LMXB01000031">
    <property type="protein sequence ID" value="KUO20786.1"/>
    <property type="molecule type" value="Genomic_DNA"/>
</dbReference>
<dbReference type="STRING" id="909626.AQJ91_12840"/>
<comment type="caution">
    <text evidence="4">The sequence shown here is derived from an EMBL/GenBank/DDBJ whole genome shotgun (WGS) entry which is preliminary data.</text>
</comment>
<keyword evidence="5" id="KW-1185">Reference proteome</keyword>
<evidence type="ECO:0000259" key="3">
    <source>
        <dbReference type="PROSITE" id="PS50943"/>
    </source>
</evidence>
<evidence type="ECO:0000313" key="4">
    <source>
        <dbReference type="EMBL" id="KUO20786.1"/>
    </source>
</evidence>
<dbReference type="Gene3D" id="1.10.260.40">
    <property type="entry name" value="lambda repressor-like DNA-binding domains"/>
    <property type="match status" value="2"/>
</dbReference>
<protein>
    <submittedName>
        <fullName evidence="4">DNA-binding protein</fullName>
    </submittedName>
</protein>
<evidence type="ECO:0000313" key="5">
    <source>
        <dbReference type="Proteomes" id="UP000053260"/>
    </source>
</evidence>
<dbReference type="InterPro" id="IPR001387">
    <property type="entry name" value="Cro/C1-type_HTH"/>
</dbReference>
<dbReference type="Pfam" id="PF01381">
    <property type="entry name" value="HTH_3"/>
    <property type="match status" value="1"/>
</dbReference>
<dbReference type="PANTHER" id="PTHR46558">
    <property type="entry name" value="TRACRIPTIONAL REGULATORY PROTEIN-RELATED-RELATED"/>
    <property type="match status" value="1"/>
</dbReference>
<dbReference type="CDD" id="cd00093">
    <property type="entry name" value="HTH_XRE"/>
    <property type="match status" value="1"/>
</dbReference>
<dbReference type="SMART" id="SM00530">
    <property type="entry name" value="HTH_XRE"/>
    <property type="match status" value="2"/>
</dbReference>
<accession>A0A101V1G0</accession>
<dbReference type="PROSITE" id="PS50943">
    <property type="entry name" value="HTH_CROC1"/>
    <property type="match status" value="1"/>
</dbReference>
<keyword evidence="1 4" id="KW-0238">DNA-binding</keyword>
<dbReference type="AlphaFoldDB" id="A0A101V1G0"/>
<feature type="region of interest" description="Disordered" evidence="2">
    <location>
        <begin position="133"/>
        <end position="165"/>
    </location>
</feature>
<gene>
    <name evidence="4" type="ORF">AQJ91_12840</name>
</gene>
<dbReference type="Proteomes" id="UP000053260">
    <property type="component" value="Unassembled WGS sequence"/>
</dbReference>
<feature type="compositionally biased region" description="Low complexity" evidence="2">
    <location>
        <begin position="152"/>
        <end position="164"/>
    </location>
</feature>
<dbReference type="SUPFAM" id="SSF47413">
    <property type="entry name" value="lambda repressor-like DNA-binding domains"/>
    <property type="match status" value="1"/>
</dbReference>
<dbReference type="OrthoDB" id="4292432at2"/>
<reference evidence="4 5" key="1">
    <citation type="submission" date="2015-10" db="EMBL/GenBank/DDBJ databases">
        <title>Draft genome sequence of Streptomyces sp. RV15, isolated from a marine sponge.</title>
        <authorList>
            <person name="Ruckert C."/>
            <person name="Abdelmohsen U.R."/>
            <person name="Winkler A."/>
            <person name="Hentschel U."/>
            <person name="Kalinowski J."/>
            <person name="Kampfer P."/>
            <person name="Glaeser S."/>
        </authorList>
    </citation>
    <scope>NUCLEOTIDE SEQUENCE [LARGE SCALE GENOMIC DNA]</scope>
    <source>
        <strain evidence="4 5">RV15</strain>
    </source>
</reference>
<evidence type="ECO:0000256" key="2">
    <source>
        <dbReference type="SAM" id="MobiDB-lite"/>
    </source>
</evidence>
<dbReference type="PANTHER" id="PTHR46558:SF4">
    <property type="entry name" value="DNA-BIDING PHAGE PROTEIN"/>
    <property type="match status" value="1"/>
</dbReference>
<sequence length="299" mass="31730">MSARHFDRHRVRTVRRAAEISQAEVAAALGVADSTVAGWESGDAVPDAEKLPALARVLNRGLDGLFPRTGLPDLTDLRCDAGYYQYETASLIGTKSAGPVAGAERGERRLKDKYVPALAAAYRVSEEELRRAEDRSIAKAQETQAGQSAEDGGTVPVSSGPPGTLGEKITLVLERSYPGQQGPPTDSEIADAVNAHAGSKVITGEGVRDLRTGVTEAASPVVLEGLAAFFGVSPMYFQPDDAVARQVYEGLRLLSASRRGAVGRVRGRGTGSQGLPANVMEFVNDLVTEMEQREPEANE</sequence>
<feature type="domain" description="HTH cro/C1-type" evidence="3">
    <location>
        <begin position="11"/>
        <end position="65"/>
    </location>
</feature>
<dbReference type="GO" id="GO:0003677">
    <property type="term" value="F:DNA binding"/>
    <property type="evidence" value="ECO:0007669"/>
    <property type="project" value="UniProtKB-KW"/>
</dbReference>
<organism evidence="4 5">
    <name type="scientific">Streptomyces dysideae</name>
    <dbReference type="NCBI Taxonomy" id="909626"/>
    <lineage>
        <taxon>Bacteria</taxon>
        <taxon>Bacillati</taxon>
        <taxon>Actinomycetota</taxon>
        <taxon>Actinomycetes</taxon>
        <taxon>Kitasatosporales</taxon>
        <taxon>Streptomycetaceae</taxon>
        <taxon>Streptomyces</taxon>
    </lineage>
</organism>
<evidence type="ECO:0000256" key="1">
    <source>
        <dbReference type="ARBA" id="ARBA00023125"/>
    </source>
</evidence>
<dbReference type="InterPro" id="IPR010982">
    <property type="entry name" value="Lambda_DNA-bd_dom_sf"/>
</dbReference>
<name>A0A101V1G0_9ACTN</name>